<dbReference type="PANTHER" id="PTHR10903">
    <property type="entry name" value="GTPASE, IMAP FAMILY MEMBER-RELATED"/>
    <property type="match status" value="1"/>
</dbReference>
<evidence type="ECO:0000256" key="4">
    <source>
        <dbReference type="SAM" id="Coils"/>
    </source>
</evidence>
<evidence type="ECO:0000313" key="7">
    <source>
        <dbReference type="Proteomes" id="UP000257200"/>
    </source>
</evidence>
<evidence type="ECO:0000256" key="3">
    <source>
        <dbReference type="ARBA" id="ARBA00023134"/>
    </source>
</evidence>
<dbReference type="SUPFAM" id="SSF52540">
    <property type="entry name" value="P-loop containing nucleoside triphosphate hydrolases"/>
    <property type="match status" value="1"/>
</dbReference>
<feature type="coiled-coil region" evidence="4">
    <location>
        <begin position="198"/>
        <end position="237"/>
    </location>
</feature>
<dbReference type="PROSITE" id="PS51720">
    <property type="entry name" value="G_AIG1"/>
    <property type="match status" value="1"/>
</dbReference>
<dbReference type="PANTHER" id="PTHR10903:SF170">
    <property type="entry name" value="GTPASE IMAP FAMILY MEMBER 7"/>
    <property type="match status" value="1"/>
</dbReference>
<dbReference type="STRING" id="80966.ENSAPOP00000029088"/>
<dbReference type="InterPro" id="IPR027417">
    <property type="entry name" value="P-loop_NTPase"/>
</dbReference>
<accession>A0A3Q1GFJ2</accession>
<dbReference type="GeneTree" id="ENSGT01120000271858"/>
<dbReference type="InterPro" id="IPR045058">
    <property type="entry name" value="GIMA/IAN/Toc"/>
</dbReference>
<dbReference type="Ensembl" id="ENSAPOT00000019923.1">
    <property type="protein sequence ID" value="ENSAPOP00000029088.1"/>
    <property type="gene ID" value="ENSAPOG00000014759.1"/>
</dbReference>
<reference evidence="6" key="1">
    <citation type="submission" date="2025-08" db="UniProtKB">
        <authorList>
            <consortium name="Ensembl"/>
        </authorList>
    </citation>
    <scope>IDENTIFICATION</scope>
</reference>
<evidence type="ECO:0000259" key="5">
    <source>
        <dbReference type="PROSITE" id="PS51720"/>
    </source>
</evidence>
<dbReference type="FunFam" id="3.40.50.300:FF:000366">
    <property type="entry name" value="GTPase, IMAP family member 2"/>
    <property type="match status" value="1"/>
</dbReference>
<evidence type="ECO:0000313" key="6">
    <source>
        <dbReference type="Ensembl" id="ENSAPOP00000029088.1"/>
    </source>
</evidence>
<keyword evidence="3" id="KW-0342">GTP-binding</keyword>
<comment type="similarity">
    <text evidence="1">Belongs to the TRAFAC class TrmE-Era-EngA-EngB-Septin-like GTPase superfamily. AIG1/Toc34/Toc159-like paraseptin GTPase family. IAN subfamily.</text>
</comment>
<reference evidence="6" key="2">
    <citation type="submission" date="2025-09" db="UniProtKB">
        <authorList>
            <consortium name="Ensembl"/>
        </authorList>
    </citation>
    <scope>IDENTIFICATION</scope>
</reference>
<name>A0A3Q1GFJ2_9TELE</name>
<dbReference type="Gene3D" id="3.40.50.300">
    <property type="entry name" value="P-loop containing nucleotide triphosphate hydrolases"/>
    <property type="match status" value="1"/>
</dbReference>
<keyword evidence="4" id="KW-0175">Coiled coil</keyword>
<dbReference type="InParanoid" id="A0A3Q1GFJ2"/>
<dbReference type="CDD" id="cd01852">
    <property type="entry name" value="AIG1"/>
    <property type="match status" value="1"/>
</dbReference>
<dbReference type="FunCoup" id="A0A3Q1GFJ2">
    <property type="interactions" value="4"/>
</dbReference>
<dbReference type="GO" id="GO:0005525">
    <property type="term" value="F:GTP binding"/>
    <property type="evidence" value="ECO:0007669"/>
    <property type="project" value="UniProtKB-KW"/>
</dbReference>
<dbReference type="Pfam" id="PF04548">
    <property type="entry name" value="AIG1"/>
    <property type="match status" value="1"/>
</dbReference>
<protein>
    <recommendedName>
        <fullName evidence="5">AIG1-type G domain-containing protein</fullName>
    </recommendedName>
</protein>
<keyword evidence="2" id="KW-0547">Nucleotide-binding</keyword>
<feature type="domain" description="AIG1-type G" evidence="5">
    <location>
        <begin position="4"/>
        <end position="202"/>
    </location>
</feature>
<evidence type="ECO:0000256" key="1">
    <source>
        <dbReference type="ARBA" id="ARBA00008535"/>
    </source>
</evidence>
<dbReference type="Proteomes" id="UP000257200">
    <property type="component" value="Unplaced"/>
</dbReference>
<dbReference type="AlphaFoldDB" id="A0A3Q1GFJ2"/>
<organism evidence="6 7">
    <name type="scientific">Acanthochromis polyacanthus</name>
    <name type="common">spiny chromis</name>
    <dbReference type="NCBI Taxonomy" id="80966"/>
    <lineage>
        <taxon>Eukaryota</taxon>
        <taxon>Metazoa</taxon>
        <taxon>Chordata</taxon>
        <taxon>Craniata</taxon>
        <taxon>Vertebrata</taxon>
        <taxon>Euteleostomi</taxon>
        <taxon>Actinopterygii</taxon>
        <taxon>Neopterygii</taxon>
        <taxon>Teleostei</taxon>
        <taxon>Neoteleostei</taxon>
        <taxon>Acanthomorphata</taxon>
        <taxon>Ovalentaria</taxon>
        <taxon>Pomacentridae</taxon>
        <taxon>Acanthochromis</taxon>
    </lineage>
</organism>
<sequence length="299" mass="33611">MTERHYIRIVLIGKTGNGKSESGNTILNQRAFKSVLSPSSVTSECEKARGVVNGCRVAVIDTPGIYDTKYKEAEVIRKLKECISLSAPGPHVFLIVVKLDRFTEEEQKTVKLLRLVFGDKAADYSLVLFTHGDRLRHTTVEEYFSKCGKLSHLIAQCNWRYHVFNNTVTDKHQVPQLLTKIRIMISDNGGTFYTNAMFQEAERAIQDEAKRIMKASAEKKRRQEEELRDKLKGEELQEKLQWLNDEYIRKSREKAEKKNKFLETSMIVPSVEAGMAIGVGATAVGGPVSVGAVVGCTVQ</sequence>
<keyword evidence="7" id="KW-1185">Reference proteome</keyword>
<evidence type="ECO:0000256" key="2">
    <source>
        <dbReference type="ARBA" id="ARBA00022741"/>
    </source>
</evidence>
<proteinExistence type="inferred from homology"/>
<dbReference type="InterPro" id="IPR006703">
    <property type="entry name" value="G_AIG1"/>
</dbReference>